<name>A0AC61QNA8_9BACT</name>
<reference evidence="1" key="1">
    <citation type="submission" date="2019-04" db="EMBL/GenBank/DDBJ databases">
        <title>Microbes associate with the intestines of laboratory mice.</title>
        <authorList>
            <person name="Navarre W."/>
            <person name="Wong E."/>
            <person name="Huang K."/>
            <person name="Tropini C."/>
            <person name="Ng K."/>
            <person name="Yu B."/>
        </authorList>
    </citation>
    <scope>NUCLEOTIDE SEQUENCE</scope>
    <source>
        <strain evidence="1">NM73_A23</strain>
    </source>
</reference>
<dbReference type="EMBL" id="SRZC01000033">
    <property type="protein sequence ID" value="TGX79940.1"/>
    <property type="molecule type" value="Genomic_DNA"/>
</dbReference>
<dbReference type="Proteomes" id="UP000308886">
    <property type="component" value="Unassembled WGS sequence"/>
</dbReference>
<gene>
    <name evidence="1" type="ORF">E5358_14175</name>
</gene>
<evidence type="ECO:0000313" key="1">
    <source>
        <dbReference type="EMBL" id="TGX79940.1"/>
    </source>
</evidence>
<organism evidence="1 2">
    <name type="scientific">Palleniella muris</name>
    <dbReference type="NCBI Taxonomy" id="3038145"/>
    <lineage>
        <taxon>Bacteria</taxon>
        <taxon>Pseudomonadati</taxon>
        <taxon>Bacteroidota</taxon>
        <taxon>Bacteroidia</taxon>
        <taxon>Bacteroidales</taxon>
        <taxon>Prevotellaceae</taxon>
        <taxon>Palleniella</taxon>
    </lineage>
</organism>
<proteinExistence type="predicted"/>
<comment type="caution">
    <text evidence="1">The sequence shown here is derived from an EMBL/GenBank/DDBJ whole genome shotgun (WGS) entry which is preliminary data.</text>
</comment>
<accession>A0AC61QNA8</accession>
<protein>
    <submittedName>
        <fullName evidence="1">Uncharacterized protein</fullName>
    </submittedName>
</protein>
<sequence length="101" mass="11336">MKKVYKSKVDTWFVAVISGFTLIPMAPMLYSGFSVVLFCIVIAILCFTMALLFGIRYIIDGKDLVVKCGFLFSERFHIDDIMSIKSTHTMLSSPAASLDRL</sequence>
<evidence type="ECO:0000313" key="2">
    <source>
        <dbReference type="Proteomes" id="UP000308886"/>
    </source>
</evidence>
<keyword evidence="2" id="KW-1185">Reference proteome</keyword>